<reference evidence="9" key="1">
    <citation type="journal article" date="2013" name="Genome Biol. Evol.">
        <title>Punctuated emergences of genetic and phenotypic innovations in eumetazoan, bilaterian, euteleostome, and hominidae ancestors.</title>
        <authorList>
            <person name="Wenger Y."/>
            <person name="Galliot B."/>
        </authorList>
    </citation>
    <scope>NUCLEOTIDE SEQUENCE</scope>
    <source>
        <tissue evidence="9">Whole animals</tissue>
    </source>
</reference>
<sequence>MGHSISYMARAIGHSQTVFKNYIYNPHMYRIKKSPGSPSTLNDRYRRRLLRQASNFLLTPRQIAAEAGVIAILHTVQYVKVWKRDKLMIFIIVGVLLGFLVGLTCNKSIQNLEEPKKSTLLTFLGFPGEILMRMLKMLILPLIVSSLIVGLADLDQKASGKIGRRAIIYYMVTTLIAVFLGITLVALIKPGIGVASSSAKSNKDVRALDSFLDLIRNCFPENLVQATFQQFQTNVKVIKVDLKRHEVNFSAPKNLTDYLRKTYEFKTSEVNGTNITYYETWRDIKIAGSGNFSPGTNILGLVVFSIAVGIVLGNMETRAEAFVSWMATLNDVIMQLVTVVMWYSPVGICSLVAVKFSEMNNISGTFESLGMYMATVIVGLVIHSFFILPTIYLMVTRENPLTFVKGVLQALITAFGTSSSSATLPVTFKCLEENNKIDKRITRFVLPVGATVNMDGTALYEAVAAIFIAQAAGLELSIGQYIAVSVTATLASIGAAGIPQAGLVTMMVVLQTLGLPEDSVTLIFAVDWFLDRLRTTVNVLGDAFGAGIVAHLSRADLSESTEATYQSDRSVAV</sequence>
<dbReference type="GO" id="GO:0015501">
    <property type="term" value="F:glutamate:sodium symporter activity"/>
    <property type="evidence" value="ECO:0007669"/>
    <property type="project" value="TreeGrafter"/>
</dbReference>
<keyword evidence="2 8" id="KW-0813">Transport</keyword>
<accession>T2MGB8</accession>
<dbReference type="PROSITE" id="PS00713">
    <property type="entry name" value="NA_DICARBOXYL_SYMP_1"/>
    <property type="match status" value="1"/>
</dbReference>
<evidence type="ECO:0000256" key="1">
    <source>
        <dbReference type="ARBA" id="ARBA00004141"/>
    </source>
</evidence>
<keyword evidence="5 8" id="KW-1133">Transmembrane helix</keyword>
<dbReference type="GO" id="GO:0005886">
    <property type="term" value="C:plasma membrane"/>
    <property type="evidence" value="ECO:0007669"/>
    <property type="project" value="TreeGrafter"/>
</dbReference>
<evidence type="ECO:0000256" key="2">
    <source>
        <dbReference type="ARBA" id="ARBA00022448"/>
    </source>
</evidence>
<keyword evidence="3 8" id="KW-0812">Transmembrane</keyword>
<feature type="transmembrane region" description="Helical" evidence="8">
    <location>
        <begin position="298"/>
        <end position="315"/>
    </location>
</feature>
<feature type="transmembrane region" description="Helical" evidence="8">
    <location>
        <begin position="130"/>
        <end position="154"/>
    </location>
</feature>
<dbReference type="GO" id="GO:0005313">
    <property type="term" value="F:L-glutamate transmembrane transporter activity"/>
    <property type="evidence" value="ECO:0007669"/>
    <property type="project" value="TreeGrafter"/>
</dbReference>
<dbReference type="PRINTS" id="PR00173">
    <property type="entry name" value="EDTRNSPORT"/>
</dbReference>
<dbReference type="InterPro" id="IPR018107">
    <property type="entry name" value="Na-dicarboxylate_symporter_CS"/>
</dbReference>
<dbReference type="InterPro" id="IPR036458">
    <property type="entry name" value="Na:dicarbo_symporter_sf"/>
</dbReference>
<feature type="non-terminal residue" evidence="9">
    <location>
        <position position="1"/>
    </location>
</feature>
<dbReference type="Pfam" id="PF00375">
    <property type="entry name" value="SDF"/>
    <property type="match status" value="1"/>
</dbReference>
<proteinExistence type="evidence at transcript level"/>
<keyword evidence="6 8" id="KW-0472">Membrane</keyword>
<evidence type="ECO:0000256" key="4">
    <source>
        <dbReference type="ARBA" id="ARBA00022847"/>
    </source>
</evidence>
<dbReference type="AlphaFoldDB" id="T2MGB8"/>
<keyword evidence="7" id="KW-0325">Glycoprotein</keyword>
<feature type="transmembrane region" description="Helical" evidence="8">
    <location>
        <begin position="369"/>
        <end position="395"/>
    </location>
</feature>
<dbReference type="InterPro" id="IPR001991">
    <property type="entry name" value="Na-dicarboxylate_symporter"/>
</dbReference>
<dbReference type="EMBL" id="HAAD01004733">
    <property type="protein sequence ID" value="CDG70965.1"/>
    <property type="molecule type" value="mRNA"/>
</dbReference>
<dbReference type="OrthoDB" id="5877963at2759"/>
<feature type="transmembrane region" description="Helical" evidence="8">
    <location>
        <begin position="166"/>
        <end position="188"/>
    </location>
</feature>
<dbReference type="InterPro" id="IPR050746">
    <property type="entry name" value="DAACS"/>
</dbReference>
<dbReference type="SUPFAM" id="SSF118215">
    <property type="entry name" value="Proton glutamate symport protein"/>
    <property type="match status" value="1"/>
</dbReference>
<evidence type="ECO:0000256" key="6">
    <source>
        <dbReference type="ARBA" id="ARBA00023136"/>
    </source>
</evidence>
<feature type="transmembrane region" description="Helical" evidence="8">
    <location>
        <begin position="336"/>
        <end position="357"/>
    </location>
</feature>
<name>T2MGB8_HYDVU</name>
<dbReference type="Gene3D" id="1.10.3860.10">
    <property type="entry name" value="Sodium:dicarboxylate symporter"/>
    <property type="match status" value="1"/>
</dbReference>
<evidence type="ECO:0000256" key="8">
    <source>
        <dbReference type="RuleBase" id="RU361216"/>
    </source>
</evidence>
<organism evidence="9">
    <name type="scientific">Hydra vulgaris</name>
    <name type="common">Hydra</name>
    <name type="synonym">Hydra attenuata</name>
    <dbReference type="NCBI Taxonomy" id="6087"/>
    <lineage>
        <taxon>Eukaryota</taxon>
        <taxon>Metazoa</taxon>
        <taxon>Cnidaria</taxon>
        <taxon>Hydrozoa</taxon>
        <taxon>Hydroidolina</taxon>
        <taxon>Anthoathecata</taxon>
        <taxon>Aplanulata</taxon>
        <taxon>Hydridae</taxon>
        <taxon>Hydra</taxon>
    </lineage>
</organism>
<evidence type="ECO:0000313" key="9">
    <source>
        <dbReference type="EMBL" id="CDG70965.1"/>
    </source>
</evidence>
<evidence type="ECO:0000256" key="3">
    <source>
        <dbReference type="ARBA" id="ARBA00022692"/>
    </source>
</evidence>
<dbReference type="PROSITE" id="PS00714">
    <property type="entry name" value="NA_DICARBOXYL_SYMP_2"/>
    <property type="match status" value="1"/>
</dbReference>
<evidence type="ECO:0000256" key="7">
    <source>
        <dbReference type="ARBA" id="ARBA00023180"/>
    </source>
</evidence>
<evidence type="ECO:0000256" key="5">
    <source>
        <dbReference type="ARBA" id="ARBA00022989"/>
    </source>
</evidence>
<protein>
    <recommendedName>
        <fullName evidence="8">Amino acid transporter</fullName>
    </recommendedName>
</protein>
<dbReference type="PANTHER" id="PTHR11958">
    <property type="entry name" value="SODIUM/DICARBOXYLATE SYMPORTER-RELATED"/>
    <property type="match status" value="1"/>
</dbReference>
<gene>
    <name evidence="9" type="primary">SLC1A3</name>
</gene>
<comment type="similarity">
    <text evidence="8">Belongs to the dicarboxylate/amino acid:cation symporter (DAACS) (TC 2.A.23) family.</text>
</comment>
<dbReference type="GO" id="GO:0015175">
    <property type="term" value="F:neutral L-amino acid transmembrane transporter activity"/>
    <property type="evidence" value="ECO:0007669"/>
    <property type="project" value="TreeGrafter"/>
</dbReference>
<comment type="subcellular location">
    <subcellularLocation>
        <location evidence="1 8">Membrane</location>
        <topology evidence="1 8">Multi-pass membrane protein</topology>
    </subcellularLocation>
</comment>
<keyword evidence="4 8" id="KW-0769">Symport</keyword>
<feature type="transmembrane region" description="Helical" evidence="8">
    <location>
        <begin position="87"/>
        <end position="110"/>
    </location>
</feature>
<dbReference type="PANTHER" id="PTHR11958:SF63">
    <property type="entry name" value="AMINO ACID TRANSPORTER"/>
    <property type="match status" value="1"/>
</dbReference>